<dbReference type="SUPFAM" id="SSF54452">
    <property type="entry name" value="MHC antigen-recognition domain"/>
    <property type="match status" value="1"/>
</dbReference>
<accession>A0A7K8XCD5</accession>
<evidence type="ECO:0000256" key="2">
    <source>
        <dbReference type="ARBA" id="ARBA00022451"/>
    </source>
</evidence>
<dbReference type="GO" id="GO:0002474">
    <property type="term" value="P:antigen processing and presentation of peptide antigen via MHC class I"/>
    <property type="evidence" value="ECO:0007669"/>
    <property type="project" value="UniProtKB-KW"/>
</dbReference>
<evidence type="ECO:0000256" key="4">
    <source>
        <dbReference type="ARBA" id="ARBA00022729"/>
    </source>
</evidence>
<dbReference type="Gene3D" id="3.30.500.10">
    <property type="entry name" value="MHC class I-like antigen recognition-like"/>
    <property type="match status" value="1"/>
</dbReference>
<keyword evidence="4" id="KW-0732">Signal</keyword>
<evidence type="ECO:0000256" key="6">
    <source>
        <dbReference type="ARBA" id="ARBA00022989"/>
    </source>
</evidence>
<dbReference type="InterPro" id="IPR050208">
    <property type="entry name" value="MHC_class-I_related"/>
</dbReference>
<dbReference type="Proteomes" id="UP000583613">
    <property type="component" value="Unassembled WGS sequence"/>
</dbReference>
<evidence type="ECO:0000256" key="3">
    <source>
        <dbReference type="ARBA" id="ARBA00022692"/>
    </source>
</evidence>
<dbReference type="PANTHER" id="PTHR16675:SF242">
    <property type="entry name" value="MAJOR HISTOCOMPATIBILITY COMPLEX CLASS I-RELATED GENE PROTEIN"/>
    <property type="match status" value="1"/>
</dbReference>
<evidence type="ECO:0000259" key="11">
    <source>
        <dbReference type="Pfam" id="PF00129"/>
    </source>
</evidence>
<evidence type="ECO:0000256" key="5">
    <source>
        <dbReference type="ARBA" id="ARBA00022859"/>
    </source>
</evidence>
<keyword evidence="5" id="KW-0391">Immunity</keyword>
<dbReference type="GO" id="GO:0042612">
    <property type="term" value="C:MHC class I protein complex"/>
    <property type="evidence" value="ECO:0007669"/>
    <property type="project" value="UniProtKB-KW"/>
</dbReference>
<dbReference type="EMBL" id="VWZE01007863">
    <property type="protein sequence ID" value="NXF88795.1"/>
    <property type="molecule type" value="Genomic_DNA"/>
</dbReference>
<keyword evidence="9" id="KW-0325">Glycoprotein</keyword>
<keyword evidence="6" id="KW-1133">Transmembrane helix</keyword>
<keyword evidence="13" id="KW-1185">Reference proteome</keyword>
<dbReference type="PANTHER" id="PTHR16675">
    <property type="entry name" value="MHC CLASS I-RELATED"/>
    <property type="match status" value="1"/>
</dbReference>
<dbReference type="GO" id="GO:0009897">
    <property type="term" value="C:external side of plasma membrane"/>
    <property type="evidence" value="ECO:0007669"/>
    <property type="project" value="TreeGrafter"/>
</dbReference>
<comment type="caution">
    <text evidence="12">The sequence shown here is derived from an EMBL/GenBank/DDBJ whole genome shotgun (WGS) entry which is preliminary data.</text>
</comment>
<name>A0A7K8XCD5_9PICI</name>
<organism evidence="12 13">
    <name type="scientific">Eubucco bourcierii</name>
    <name type="common">red-headed barbet</name>
    <dbReference type="NCBI Taxonomy" id="91767"/>
    <lineage>
        <taxon>Eukaryota</taxon>
        <taxon>Metazoa</taxon>
        <taxon>Chordata</taxon>
        <taxon>Craniata</taxon>
        <taxon>Vertebrata</taxon>
        <taxon>Euteleostomi</taxon>
        <taxon>Archelosauria</taxon>
        <taxon>Archosauria</taxon>
        <taxon>Dinosauria</taxon>
        <taxon>Saurischia</taxon>
        <taxon>Theropoda</taxon>
        <taxon>Coelurosauria</taxon>
        <taxon>Aves</taxon>
        <taxon>Neognathae</taxon>
        <taxon>Neoaves</taxon>
        <taxon>Telluraves</taxon>
        <taxon>Coraciimorphae</taxon>
        <taxon>Piciformes</taxon>
        <taxon>Ramphastidae</taxon>
        <taxon>Eubucco</taxon>
    </lineage>
</organism>
<sequence length="120" mass="13466">PACAAGAQTLQWMYGCDLLDDSSTRGYYQSAVDGRDFIAFDKDTESFTAADPAAVITKRKWEEDGTVAERMKGYVEGTCVEWLRRYLSYGQAELERTERPTVRVSSREARGGLSLSCRVY</sequence>
<comment type="subcellular location">
    <subcellularLocation>
        <location evidence="1">Membrane</location>
        <topology evidence="1">Single-pass type I membrane protein</topology>
    </subcellularLocation>
</comment>
<evidence type="ECO:0000313" key="12">
    <source>
        <dbReference type="EMBL" id="NXF88795.1"/>
    </source>
</evidence>
<evidence type="ECO:0000256" key="9">
    <source>
        <dbReference type="ARBA" id="ARBA00023180"/>
    </source>
</evidence>
<keyword evidence="7" id="KW-0472">Membrane</keyword>
<evidence type="ECO:0000313" key="13">
    <source>
        <dbReference type="Proteomes" id="UP000583613"/>
    </source>
</evidence>
<feature type="domain" description="MHC class I-like antigen recognition-like" evidence="11">
    <location>
        <begin position="4"/>
        <end position="94"/>
    </location>
</feature>
<evidence type="ECO:0000256" key="8">
    <source>
        <dbReference type="ARBA" id="ARBA00023157"/>
    </source>
</evidence>
<comment type="similarity">
    <text evidence="10">Belongs to the MHC class I family.</text>
</comment>
<dbReference type="Pfam" id="PF00129">
    <property type="entry name" value="MHC_I"/>
    <property type="match status" value="1"/>
</dbReference>
<dbReference type="OrthoDB" id="8936120at2759"/>
<evidence type="ECO:0000256" key="10">
    <source>
        <dbReference type="RuleBase" id="RU004439"/>
    </source>
</evidence>
<keyword evidence="3" id="KW-0812">Transmembrane</keyword>
<dbReference type="InterPro" id="IPR011161">
    <property type="entry name" value="MHC_I-like_Ag-recog"/>
</dbReference>
<proteinExistence type="inferred from homology"/>
<feature type="non-terminal residue" evidence="12">
    <location>
        <position position="120"/>
    </location>
</feature>
<dbReference type="InterPro" id="IPR001039">
    <property type="entry name" value="MHC_I_a_a1/a2"/>
</dbReference>
<dbReference type="GO" id="GO:0005615">
    <property type="term" value="C:extracellular space"/>
    <property type="evidence" value="ECO:0007669"/>
    <property type="project" value="TreeGrafter"/>
</dbReference>
<dbReference type="PRINTS" id="PR01638">
    <property type="entry name" value="MHCCLASSI"/>
</dbReference>
<dbReference type="GO" id="GO:0006955">
    <property type="term" value="P:immune response"/>
    <property type="evidence" value="ECO:0007669"/>
    <property type="project" value="TreeGrafter"/>
</dbReference>
<reference evidence="12 13" key="1">
    <citation type="submission" date="2019-09" db="EMBL/GenBank/DDBJ databases">
        <title>Bird 10,000 Genomes (B10K) Project - Family phase.</title>
        <authorList>
            <person name="Zhang G."/>
        </authorList>
    </citation>
    <scope>NUCLEOTIDE SEQUENCE [LARGE SCALE GENOMIC DNA]</scope>
    <source>
        <strain evidence="12">B10K-DU-001-04</strain>
        <tissue evidence="12">Muscle</tissue>
    </source>
</reference>
<protein>
    <submittedName>
        <fullName evidence="12">HA1F protein</fullName>
    </submittedName>
</protein>
<keyword evidence="2" id="KW-0490">MHC I</keyword>
<evidence type="ECO:0000256" key="1">
    <source>
        <dbReference type="ARBA" id="ARBA00004479"/>
    </source>
</evidence>
<evidence type="ECO:0000256" key="7">
    <source>
        <dbReference type="ARBA" id="ARBA00023136"/>
    </source>
</evidence>
<gene>
    <name evidence="12" type="primary">Ha1f_0</name>
    <name evidence="12" type="ORF">EUBBOU_R12916</name>
</gene>
<dbReference type="AlphaFoldDB" id="A0A7K8XCD5"/>
<dbReference type="InterPro" id="IPR037055">
    <property type="entry name" value="MHC_I-like_Ag-recog_sf"/>
</dbReference>
<feature type="non-terminal residue" evidence="12">
    <location>
        <position position="1"/>
    </location>
</feature>
<keyword evidence="8" id="KW-1015">Disulfide bond</keyword>
<dbReference type="InterPro" id="IPR011162">
    <property type="entry name" value="MHC_I/II-like_Ag-recog"/>
</dbReference>